<sequence>MDSKRLSLRGTDAFATSVIIRVTVVRGTVGGNYVVRQTNERHLRLAVDNPHLFIVRIANVFFRARDGGRRRLKR</sequence>
<dbReference type="AlphaFoldDB" id="A0A1K0J0D3"/>
<evidence type="ECO:0000313" key="1">
    <source>
        <dbReference type="EMBL" id="SCU91555.1"/>
    </source>
</evidence>
<reference evidence="1" key="1">
    <citation type="submission" date="2016-09" db="EMBL/GenBank/DDBJ databases">
        <authorList>
            <person name="Capua I."/>
            <person name="De Benedictis P."/>
            <person name="Joannis T."/>
            <person name="Lombin L.H."/>
            <person name="Cattoli G."/>
        </authorList>
    </citation>
    <scope>NUCLEOTIDE SEQUENCE</scope>
    <source>
        <strain evidence="1">B9</strain>
    </source>
</reference>
<organism evidence="1">
    <name type="scientific">Cupriavidus necator</name>
    <name type="common">Alcaligenes eutrophus</name>
    <name type="synonym">Ralstonia eutropha</name>
    <dbReference type="NCBI Taxonomy" id="106590"/>
    <lineage>
        <taxon>Bacteria</taxon>
        <taxon>Pseudomonadati</taxon>
        <taxon>Pseudomonadota</taxon>
        <taxon>Betaproteobacteria</taxon>
        <taxon>Burkholderiales</taxon>
        <taxon>Burkholderiaceae</taxon>
        <taxon>Cupriavidus</taxon>
    </lineage>
</organism>
<gene>
    <name evidence="1" type="ORF">CNECB9_5080006</name>
</gene>
<dbReference type="EMBL" id="FMSH01000455">
    <property type="protein sequence ID" value="SCU91555.1"/>
    <property type="molecule type" value="Genomic_DNA"/>
</dbReference>
<protein>
    <submittedName>
        <fullName evidence="1">Uncharacterized protein</fullName>
    </submittedName>
</protein>
<accession>A0A1K0J0D3</accession>
<name>A0A1K0J0D3_CUPNE</name>
<proteinExistence type="predicted"/>